<evidence type="ECO:0000313" key="3">
    <source>
        <dbReference type="Proteomes" id="UP001606301"/>
    </source>
</evidence>
<dbReference type="RefSeq" id="WP_394398197.1">
    <property type="nucleotide sequence ID" value="NZ_JBIGHW010000006.1"/>
</dbReference>
<gene>
    <name evidence="2" type="ORF">ACG0Z3_13525</name>
</gene>
<keyword evidence="3" id="KW-1185">Reference proteome</keyword>
<keyword evidence="1" id="KW-0472">Membrane</keyword>
<dbReference type="Proteomes" id="UP001606301">
    <property type="component" value="Unassembled WGS sequence"/>
</dbReference>
<feature type="transmembrane region" description="Helical" evidence="1">
    <location>
        <begin position="99"/>
        <end position="121"/>
    </location>
</feature>
<comment type="caution">
    <text evidence="2">The sequence shown here is derived from an EMBL/GenBank/DDBJ whole genome shotgun (WGS) entry which is preliminary data.</text>
</comment>
<protein>
    <recommendedName>
        <fullName evidence="4">O-antigen polysaccharide polymerase Wzy</fullName>
    </recommendedName>
</protein>
<reference evidence="2 3" key="1">
    <citation type="submission" date="2024-08" db="EMBL/GenBank/DDBJ databases">
        <authorList>
            <person name="Lu H."/>
        </authorList>
    </citation>
    <scope>NUCLEOTIDE SEQUENCE [LARGE SCALE GENOMIC DNA]</scope>
    <source>
        <strain evidence="2 3">LKC17W</strain>
    </source>
</reference>
<feature type="transmembrane region" description="Helical" evidence="1">
    <location>
        <begin position="375"/>
        <end position="395"/>
    </location>
</feature>
<feature type="transmembrane region" description="Helical" evidence="1">
    <location>
        <begin position="416"/>
        <end position="434"/>
    </location>
</feature>
<feature type="transmembrane region" description="Helical" evidence="1">
    <location>
        <begin position="216"/>
        <end position="232"/>
    </location>
</feature>
<accession>A0ABW7FK37</accession>
<sequence length="454" mass="49116">MVNNSLKVAVLLACYLAAGITTLQASDLSATLLAALLCFVAYLISLWSVRVSASRDQEVSLWPPFLIAFFLYNNTYPFILQSGIDLVYPGLETSEEFTAIAQAQATVALVIMCMLATLDAWRGTNHATSSAKGVRCLAVAPSRWIIGGNALLMLTSLGYFSTIAGDISAEAGRLGVAQSFNLYQWVFLGWMHLLFYFAAILQAARSPNHRGVRTRLIVAAMLLALYCAMDSAVGGRKIIAAALLGTIYGALRFGVPRLRTITMAIPVAMVAMSVRAIFYDKFSGEADGFASIALQLGGEFVFTFLTFPTTIASECSFYESSVNSYLMTGLQFVPRILWDDKPFSLAQSLSNYLYDGQEGFSIVPMAEAWCTFGNAAGFAFPLVAGLMLGLLLRIARRRPLVGFIVYAHALELNRGEVSYLVLQVVTLYAIYAIGGRLATALAPSHPHAAPANQC</sequence>
<keyword evidence="1" id="KW-1133">Transmembrane helix</keyword>
<dbReference type="EMBL" id="JBIGHW010000006">
    <property type="protein sequence ID" value="MFG6441702.1"/>
    <property type="molecule type" value="Genomic_DNA"/>
</dbReference>
<feature type="transmembrane region" description="Helical" evidence="1">
    <location>
        <begin position="61"/>
        <end position="79"/>
    </location>
</feature>
<keyword evidence="1" id="KW-0812">Transmembrane</keyword>
<feature type="transmembrane region" description="Helical" evidence="1">
    <location>
        <begin position="142"/>
        <end position="162"/>
    </location>
</feature>
<organism evidence="2 3">
    <name type="scientific">Pelomonas margarita</name>
    <dbReference type="NCBI Taxonomy" id="3299031"/>
    <lineage>
        <taxon>Bacteria</taxon>
        <taxon>Pseudomonadati</taxon>
        <taxon>Pseudomonadota</taxon>
        <taxon>Betaproteobacteria</taxon>
        <taxon>Burkholderiales</taxon>
        <taxon>Sphaerotilaceae</taxon>
        <taxon>Roseateles</taxon>
    </lineage>
</organism>
<evidence type="ECO:0008006" key="4">
    <source>
        <dbReference type="Google" id="ProtNLM"/>
    </source>
</evidence>
<proteinExistence type="predicted"/>
<evidence type="ECO:0000256" key="1">
    <source>
        <dbReference type="SAM" id="Phobius"/>
    </source>
</evidence>
<evidence type="ECO:0000313" key="2">
    <source>
        <dbReference type="EMBL" id="MFG6441702.1"/>
    </source>
</evidence>
<feature type="transmembrane region" description="Helical" evidence="1">
    <location>
        <begin position="238"/>
        <end position="255"/>
    </location>
</feature>
<feature type="transmembrane region" description="Helical" evidence="1">
    <location>
        <begin position="29"/>
        <end position="49"/>
    </location>
</feature>
<feature type="transmembrane region" description="Helical" evidence="1">
    <location>
        <begin position="262"/>
        <end position="279"/>
    </location>
</feature>
<name>A0ABW7FK37_9BURK</name>
<feature type="transmembrane region" description="Helical" evidence="1">
    <location>
        <begin position="182"/>
        <end position="204"/>
    </location>
</feature>